<organism evidence="2 3">
    <name type="scientific">Hathewaya proteolytica DSM 3090</name>
    <dbReference type="NCBI Taxonomy" id="1121331"/>
    <lineage>
        <taxon>Bacteria</taxon>
        <taxon>Bacillati</taxon>
        <taxon>Bacillota</taxon>
        <taxon>Clostridia</taxon>
        <taxon>Eubacteriales</taxon>
        <taxon>Clostridiaceae</taxon>
        <taxon>Hathewaya</taxon>
    </lineage>
</organism>
<dbReference type="AlphaFoldDB" id="A0A1M6MSD2"/>
<evidence type="ECO:0000313" key="2">
    <source>
        <dbReference type="EMBL" id="SHJ86354.1"/>
    </source>
</evidence>
<keyword evidence="2" id="KW-0378">Hydrolase</keyword>
<dbReference type="InterPro" id="IPR036653">
    <property type="entry name" value="CinA-like_C"/>
</dbReference>
<sequence>MKYNMESLENKVAEMLIRKNLTIATAESCTGGYVAGTLINYPGISSVFKEGFVTYTEEAKMKRLGVKKDTLEKYTVVSSEVAEEMAEGVAKAAGADIGVSTTGIAGPSGGTKTQPVGLVYIAVCFHGKCHSKKLNLTGNRQEVRREAVMEVLELVMNIILNTEK</sequence>
<evidence type="ECO:0000259" key="1">
    <source>
        <dbReference type="Pfam" id="PF02464"/>
    </source>
</evidence>
<feature type="domain" description="CinA C-terminal" evidence="1">
    <location>
        <begin position="6"/>
        <end position="157"/>
    </location>
</feature>
<dbReference type="Proteomes" id="UP000183952">
    <property type="component" value="Unassembled WGS sequence"/>
</dbReference>
<dbReference type="OrthoDB" id="9801454at2"/>
<dbReference type="Gene3D" id="3.90.950.20">
    <property type="entry name" value="CinA-like"/>
    <property type="match status" value="1"/>
</dbReference>
<reference evidence="2 3" key="1">
    <citation type="submission" date="2016-11" db="EMBL/GenBank/DDBJ databases">
        <authorList>
            <person name="Jaros S."/>
            <person name="Januszkiewicz K."/>
            <person name="Wedrychowicz H."/>
        </authorList>
    </citation>
    <scope>NUCLEOTIDE SEQUENCE [LARGE SCALE GENOMIC DNA]</scope>
    <source>
        <strain evidence="2 3">DSM 3090</strain>
    </source>
</reference>
<dbReference type="NCBIfam" id="TIGR00199">
    <property type="entry name" value="PncC_domain"/>
    <property type="match status" value="1"/>
</dbReference>
<accession>A0A1M6MSD2</accession>
<dbReference type="GO" id="GO:0016787">
    <property type="term" value="F:hydrolase activity"/>
    <property type="evidence" value="ECO:0007669"/>
    <property type="project" value="UniProtKB-KW"/>
</dbReference>
<protein>
    <submittedName>
        <fullName evidence="2">Amidohydrolase, PncC family</fullName>
    </submittedName>
</protein>
<proteinExistence type="predicted"/>
<name>A0A1M6MSD2_9CLOT</name>
<keyword evidence="3" id="KW-1185">Reference proteome</keyword>
<dbReference type="SUPFAM" id="SSF142433">
    <property type="entry name" value="CinA-like"/>
    <property type="match status" value="1"/>
</dbReference>
<dbReference type="InterPro" id="IPR008136">
    <property type="entry name" value="CinA_C"/>
</dbReference>
<dbReference type="Pfam" id="PF02464">
    <property type="entry name" value="CinA"/>
    <property type="match status" value="1"/>
</dbReference>
<gene>
    <name evidence="2" type="ORF">SAMN02745248_01145</name>
</gene>
<dbReference type="STRING" id="1121331.SAMN02745248_01145"/>
<evidence type="ECO:0000313" key="3">
    <source>
        <dbReference type="Proteomes" id="UP000183952"/>
    </source>
</evidence>
<dbReference type="EMBL" id="FRAD01000008">
    <property type="protein sequence ID" value="SHJ86354.1"/>
    <property type="molecule type" value="Genomic_DNA"/>
</dbReference>